<keyword evidence="4 6" id="KW-0699">rRNA-binding</keyword>
<dbReference type="GO" id="GO:0002181">
    <property type="term" value="P:cytoplasmic translation"/>
    <property type="evidence" value="ECO:0007669"/>
    <property type="project" value="TreeGrafter"/>
</dbReference>
<organism evidence="7">
    <name type="scientific">Fervidicoccus fontis</name>
    <dbReference type="NCBI Taxonomy" id="683846"/>
    <lineage>
        <taxon>Archaea</taxon>
        <taxon>Thermoproteota</taxon>
        <taxon>Thermoprotei</taxon>
        <taxon>Fervidicoccales</taxon>
        <taxon>Fervidicoccaceae</taxon>
        <taxon>Fervidicoccus</taxon>
    </lineage>
</organism>
<name>A0A7C1EA25_9CREN</name>
<dbReference type="PANTHER" id="PTHR11593:SF10">
    <property type="entry name" value="60S RIBOSOMAL PROTEIN L17"/>
    <property type="match status" value="1"/>
</dbReference>
<keyword evidence="2 4" id="KW-0689">Ribosomal protein</keyword>
<gene>
    <name evidence="4" type="primary">rpl22</name>
    <name evidence="7" type="ORF">ENO04_04320</name>
</gene>
<dbReference type="HAMAP" id="MF_01331_A">
    <property type="entry name" value="Ribosomal_uL22_A"/>
    <property type="match status" value="1"/>
</dbReference>
<dbReference type="AlphaFoldDB" id="A0A7C1EA25"/>
<evidence type="ECO:0000256" key="5">
    <source>
        <dbReference type="RuleBase" id="RU004005"/>
    </source>
</evidence>
<comment type="caution">
    <text evidence="7">The sequence shown here is derived from an EMBL/GenBank/DDBJ whole genome shotgun (WGS) entry which is preliminary data.</text>
</comment>
<keyword evidence="4 6" id="KW-0694">RNA-binding</keyword>
<dbReference type="EMBL" id="DSDY01000134">
    <property type="protein sequence ID" value="HDS10821.1"/>
    <property type="molecule type" value="Genomic_DNA"/>
</dbReference>
<proteinExistence type="inferred from homology"/>
<dbReference type="InterPro" id="IPR036394">
    <property type="entry name" value="Ribosomal_uL22_sf"/>
</dbReference>
<evidence type="ECO:0000256" key="1">
    <source>
        <dbReference type="ARBA" id="ARBA00009451"/>
    </source>
</evidence>
<dbReference type="PANTHER" id="PTHR11593">
    <property type="entry name" value="60S RIBOSOMAL PROTEIN L17"/>
    <property type="match status" value="1"/>
</dbReference>
<dbReference type="GO" id="GO:0022625">
    <property type="term" value="C:cytosolic large ribosomal subunit"/>
    <property type="evidence" value="ECO:0007669"/>
    <property type="project" value="UniProtKB-UniRule"/>
</dbReference>
<evidence type="ECO:0000256" key="3">
    <source>
        <dbReference type="ARBA" id="ARBA00023274"/>
    </source>
</evidence>
<dbReference type="Gene3D" id="3.90.470.10">
    <property type="entry name" value="Ribosomal protein L22/L17"/>
    <property type="match status" value="1"/>
</dbReference>
<comment type="similarity">
    <text evidence="1 4 5">Belongs to the universal ribosomal protein uL22 family.</text>
</comment>
<dbReference type="InterPro" id="IPR001063">
    <property type="entry name" value="Ribosomal_uL22"/>
</dbReference>
<dbReference type="NCBIfam" id="TIGR01038">
    <property type="entry name" value="uL22_arch_euk"/>
    <property type="match status" value="1"/>
</dbReference>
<evidence type="ECO:0000256" key="4">
    <source>
        <dbReference type="HAMAP-Rule" id="MF_01331"/>
    </source>
</evidence>
<protein>
    <recommendedName>
        <fullName evidence="4">Large ribosomal subunit protein uL22</fullName>
    </recommendedName>
</protein>
<comment type="function">
    <text evidence="4">The globular domain of the protein is located near the polypeptide exit tunnel on the outside of the subunit, while an extended beta-hairpin is found that lines the wall of the exit tunnel in the center of the 70S ribosome.</text>
</comment>
<comment type="function">
    <text evidence="4 6">This protein binds specifically to 23S rRNA. It makes multiple contacts with different domains of the 23S rRNA in the assembled 50S subunit and ribosome.</text>
</comment>
<sequence length="157" mass="18225">MVKAWRYSFQVEKPESVARAVIRDIPVSYKKLVNIARAIKGMTLEEAKRYLEGVIKGEEPVPHWTYRKKIPHHAKTADRWGVPQARYPRKAAKYLLKLIQNLEANAEGKGLDAEKLRIIHVGVHKSYTLRRYMPRAFGRATRKFKRFSNVEAIAAER</sequence>
<dbReference type="SUPFAM" id="SSF54843">
    <property type="entry name" value="Ribosomal protein L22"/>
    <property type="match status" value="1"/>
</dbReference>
<evidence type="ECO:0000313" key="7">
    <source>
        <dbReference type="EMBL" id="HDS10821.1"/>
    </source>
</evidence>
<dbReference type="InterPro" id="IPR005721">
    <property type="entry name" value="Ribosomal_uL22_euk/arc"/>
</dbReference>
<accession>A0A7C1EA25</accession>
<keyword evidence="3 4" id="KW-0687">Ribonucleoprotein</keyword>
<dbReference type="GO" id="GO:0003735">
    <property type="term" value="F:structural constituent of ribosome"/>
    <property type="evidence" value="ECO:0007669"/>
    <property type="project" value="UniProtKB-UniRule"/>
</dbReference>
<reference evidence="7" key="1">
    <citation type="journal article" date="2020" name="mSystems">
        <title>Genome- and Community-Level Interaction Insights into Carbon Utilization and Element Cycling Functions of Hydrothermarchaeota in Hydrothermal Sediment.</title>
        <authorList>
            <person name="Zhou Z."/>
            <person name="Liu Y."/>
            <person name="Xu W."/>
            <person name="Pan J."/>
            <person name="Luo Z.H."/>
            <person name="Li M."/>
        </authorList>
    </citation>
    <scope>NUCLEOTIDE SEQUENCE [LARGE SCALE GENOMIC DNA]</scope>
    <source>
        <strain evidence="7">SpSt-123</strain>
    </source>
</reference>
<dbReference type="Pfam" id="PF00237">
    <property type="entry name" value="Ribosomal_L22"/>
    <property type="match status" value="1"/>
</dbReference>
<dbReference type="InterPro" id="IPR057265">
    <property type="entry name" value="Ribosomal_uL22_arc-type"/>
</dbReference>
<dbReference type="GO" id="GO:0019843">
    <property type="term" value="F:rRNA binding"/>
    <property type="evidence" value="ECO:0007669"/>
    <property type="project" value="UniProtKB-UniRule"/>
</dbReference>
<evidence type="ECO:0000256" key="2">
    <source>
        <dbReference type="ARBA" id="ARBA00022980"/>
    </source>
</evidence>
<dbReference type="CDD" id="cd00336">
    <property type="entry name" value="Ribosomal_L22"/>
    <property type="match status" value="1"/>
</dbReference>
<dbReference type="NCBIfam" id="NF003260">
    <property type="entry name" value="PRK04223.1"/>
    <property type="match status" value="1"/>
</dbReference>
<comment type="subunit">
    <text evidence="4 6">Part of the 50S ribosomal subunit.</text>
</comment>
<evidence type="ECO:0000256" key="6">
    <source>
        <dbReference type="RuleBase" id="RU004007"/>
    </source>
</evidence>